<dbReference type="PANTHER" id="PTHR43273:SF3">
    <property type="entry name" value="ANAEROBIC SULFATASE-MATURATING ENZYME HOMOLOG ASLB-RELATED"/>
    <property type="match status" value="1"/>
</dbReference>
<dbReference type="RefSeq" id="WP_119911954.1">
    <property type="nucleotide sequence ID" value="NZ_QZCH01000027.1"/>
</dbReference>
<accession>A0A418YB52</accession>
<feature type="domain" description="4Fe4S-binding SPASM" evidence="2">
    <location>
        <begin position="281"/>
        <end position="341"/>
    </location>
</feature>
<dbReference type="GO" id="GO:0016491">
    <property type="term" value="F:oxidoreductase activity"/>
    <property type="evidence" value="ECO:0007669"/>
    <property type="project" value="InterPro"/>
</dbReference>
<dbReference type="InterPro" id="IPR023867">
    <property type="entry name" value="Sulphatase_maturase_rSAM"/>
</dbReference>
<name>A0A418YB52_9GAMM</name>
<dbReference type="Pfam" id="PF13186">
    <property type="entry name" value="SPASM"/>
    <property type="match status" value="1"/>
</dbReference>
<sequence length="407" mass="46102">MTLDPRVHSSPRIRMSANLLEPCLDPASQAESTACLSWYAMSPDLLEHYIKSYIEQQHHHEIEFVWQGEEPTLLGLAYFKDVVRLQQQYRPPGAVIVNHLQTDATQITQQWAQFLAAHGFFVQVQINGPIRQHASPSVPDKALALAIEGVALLRHYQVVFSTVSEVNRESAEAPLTLYHFLRDTLGSTQMHFVPVVKQAQARSNPSRSFPFAQCEAMQSPTDPLMTPDSLLPGQWGNFLCTLFDEWFYHDLGNVNLPYVAACVETWMGQASPLCTLSSSCGNNLSLTRNGDVFSCQQYQKPEYKLGNIARQSLSQMQTGSQQKLFSLAKEAGLPHQCRQCQYLFTCFGECPKRRILQTFEGETGLNYLCRGWHQFFSHIDHQVSLIIKAMGYQVIKKIQPARYQGKK</sequence>
<reference evidence="3 4" key="2">
    <citation type="submission" date="2019-01" db="EMBL/GenBank/DDBJ databases">
        <title>Motilimonas pumilus sp. nov., isolated from the gut of sea cucumber (Apostichopus japonicus).</title>
        <authorList>
            <person name="Wang F.-Q."/>
            <person name="Ren L.-H."/>
            <person name="Lin Y.-W."/>
            <person name="Sun G.-H."/>
            <person name="Du Z.-J."/>
            <person name="Zhao J.-X."/>
            <person name="Liu X.-J."/>
            <person name="Liu L.-J."/>
        </authorList>
    </citation>
    <scope>NUCLEOTIDE SEQUENCE [LARGE SCALE GENOMIC DNA]</scope>
    <source>
        <strain evidence="3 4">PLHSC7-2</strain>
    </source>
</reference>
<comment type="cofactor">
    <cofactor evidence="1">
        <name>[4Fe-4S] cluster</name>
        <dbReference type="ChEBI" id="CHEBI:49883"/>
    </cofactor>
</comment>
<dbReference type="NCBIfam" id="TIGR04085">
    <property type="entry name" value="rSAM_more_4Fe4S"/>
    <property type="match status" value="1"/>
</dbReference>
<dbReference type="SUPFAM" id="SSF102114">
    <property type="entry name" value="Radical SAM enzymes"/>
    <property type="match status" value="1"/>
</dbReference>
<dbReference type="InterPro" id="IPR023885">
    <property type="entry name" value="4Fe4S-binding_SPASM_dom"/>
</dbReference>
<dbReference type="EMBL" id="QZCH01000027">
    <property type="protein sequence ID" value="RJG40199.1"/>
    <property type="molecule type" value="Genomic_DNA"/>
</dbReference>
<evidence type="ECO:0000259" key="2">
    <source>
        <dbReference type="Pfam" id="PF13186"/>
    </source>
</evidence>
<organism evidence="3 4">
    <name type="scientific">Motilimonas pumila</name>
    <dbReference type="NCBI Taxonomy" id="2303987"/>
    <lineage>
        <taxon>Bacteria</taxon>
        <taxon>Pseudomonadati</taxon>
        <taxon>Pseudomonadota</taxon>
        <taxon>Gammaproteobacteria</taxon>
        <taxon>Alteromonadales</taxon>
        <taxon>Alteromonadales genera incertae sedis</taxon>
        <taxon>Motilimonas</taxon>
    </lineage>
</organism>
<dbReference type="Gene3D" id="3.20.20.70">
    <property type="entry name" value="Aldolase class I"/>
    <property type="match status" value="1"/>
</dbReference>
<dbReference type="InterPro" id="IPR058240">
    <property type="entry name" value="rSAM_sf"/>
</dbReference>
<gene>
    <name evidence="3" type="ORF">D1Z90_16805</name>
</gene>
<dbReference type="Proteomes" id="UP000283255">
    <property type="component" value="Unassembled WGS sequence"/>
</dbReference>
<keyword evidence="4" id="KW-1185">Reference proteome</keyword>
<proteinExistence type="predicted"/>
<protein>
    <submittedName>
        <fullName evidence="3">SPASM domain-containing protein</fullName>
    </submittedName>
</protein>
<dbReference type="OrthoDB" id="9782387at2"/>
<dbReference type="AlphaFoldDB" id="A0A418YB52"/>
<dbReference type="PANTHER" id="PTHR43273">
    <property type="entry name" value="ANAEROBIC SULFATASE-MATURATING ENZYME HOMOLOG ASLB-RELATED"/>
    <property type="match status" value="1"/>
</dbReference>
<evidence type="ECO:0000313" key="3">
    <source>
        <dbReference type="EMBL" id="RJG40199.1"/>
    </source>
</evidence>
<evidence type="ECO:0000256" key="1">
    <source>
        <dbReference type="ARBA" id="ARBA00001966"/>
    </source>
</evidence>
<dbReference type="InterPro" id="IPR013785">
    <property type="entry name" value="Aldolase_TIM"/>
</dbReference>
<reference evidence="3 4" key="1">
    <citation type="submission" date="2018-09" db="EMBL/GenBank/DDBJ databases">
        <authorList>
            <person name="Wang F."/>
        </authorList>
    </citation>
    <scope>NUCLEOTIDE SEQUENCE [LARGE SCALE GENOMIC DNA]</scope>
    <source>
        <strain evidence="3 4">PLHSC7-2</strain>
    </source>
</reference>
<comment type="caution">
    <text evidence="3">The sequence shown here is derived from an EMBL/GenBank/DDBJ whole genome shotgun (WGS) entry which is preliminary data.</text>
</comment>
<evidence type="ECO:0000313" key="4">
    <source>
        <dbReference type="Proteomes" id="UP000283255"/>
    </source>
</evidence>